<comment type="subcellular location">
    <subcellularLocation>
        <location evidence="3 11">Cytoplasm</location>
    </subcellularLocation>
</comment>
<dbReference type="RefSeq" id="WP_002775746.1">
    <property type="nucleotide sequence ID" value="NZ_JH597775.1"/>
</dbReference>
<dbReference type="CDD" id="cd06223">
    <property type="entry name" value="PRTases_typeI"/>
    <property type="match status" value="1"/>
</dbReference>
<evidence type="ECO:0000256" key="11">
    <source>
        <dbReference type="HAMAP-Rule" id="MF_00004"/>
    </source>
</evidence>
<name>H2CLG0_9LEPT</name>
<evidence type="ECO:0000313" key="13">
    <source>
        <dbReference type="EMBL" id="EHQ04571.1"/>
    </source>
</evidence>
<dbReference type="GO" id="GO:0006168">
    <property type="term" value="P:adenine salvage"/>
    <property type="evidence" value="ECO:0007669"/>
    <property type="project" value="InterPro"/>
</dbReference>
<dbReference type="GO" id="GO:0016208">
    <property type="term" value="F:AMP binding"/>
    <property type="evidence" value="ECO:0007669"/>
    <property type="project" value="TreeGrafter"/>
</dbReference>
<keyword evidence="9 11" id="KW-0808">Transferase</keyword>
<dbReference type="PANTHER" id="PTHR32315">
    <property type="entry name" value="ADENINE PHOSPHORIBOSYLTRANSFERASE"/>
    <property type="match status" value="1"/>
</dbReference>
<dbReference type="Pfam" id="PF00156">
    <property type="entry name" value="Pribosyltran"/>
    <property type="match status" value="1"/>
</dbReference>
<dbReference type="PANTHER" id="PTHR32315:SF3">
    <property type="entry name" value="ADENINE PHOSPHORIBOSYLTRANSFERASE"/>
    <property type="match status" value="1"/>
</dbReference>
<evidence type="ECO:0000256" key="9">
    <source>
        <dbReference type="ARBA" id="ARBA00022679"/>
    </source>
</evidence>
<dbReference type="Proteomes" id="UP000005737">
    <property type="component" value="Unassembled WGS sequence"/>
</dbReference>
<evidence type="ECO:0000313" key="14">
    <source>
        <dbReference type="Proteomes" id="UP000005737"/>
    </source>
</evidence>
<keyword evidence="8 11" id="KW-0328">Glycosyltransferase</keyword>
<keyword evidence="14" id="KW-1185">Reference proteome</keyword>
<reference evidence="13 14" key="1">
    <citation type="submission" date="2011-10" db="EMBL/GenBank/DDBJ databases">
        <title>The Improved High-Quality Draft genome of Leptonema illini DSM 21528.</title>
        <authorList>
            <consortium name="US DOE Joint Genome Institute (JGI-PGF)"/>
            <person name="Lucas S."/>
            <person name="Copeland A."/>
            <person name="Lapidus A."/>
            <person name="Glavina del Rio T."/>
            <person name="Dalin E."/>
            <person name="Tice H."/>
            <person name="Bruce D."/>
            <person name="Goodwin L."/>
            <person name="Pitluck S."/>
            <person name="Peters L."/>
            <person name="Mikhailova N."/>
            <person name="Held B."/>
            <person name="Kyrpides N."/>
            <person name="Mavromatis K."/>
            <person name="Ivanova N."/>
            <person name="Markowitz V."/>
            <person name="Cheng J.-F."/>
            <person name="Hugenholtz P."/>
            <person name="Woyke T."/>
            <person name="Wu D."/>
            <person name="Gronow S."/>
            <person name="Wellnitz S."/>
            <person name="Brambilla E.-M."/>
            <person name="Klenk H.-P."/>
            <person name="Eisen J.A."/>
        </authorList>
    </citation>
    <scope>NUCLEOTIDE SEQUENCE [LARGE SCALE GENOMIC DNA]</scope>
    <source>
        <strain evidence="13 14">DSM 21528</strain>
    </source>
</reference>
<dbReference type="AlphaFoldDB" id="H2CLG0"/>
<dbReference type="InterPro" id="IPR029057">
    <property type="entry name" value="PRTase-like"/>
</dbReference>
<dbReference type="Gene3D" id="3.40.50.2020">
    <property type="match status" value="1"/>
</dbReference>
<dbReference type="HAMAP" id="MF_00004">
    <property type="entry name" value="Aden_phosphoribosyltr"/>
    <property type="match status" value="1"/>
</dbReference>
<proteinExistence type="inferred from homology"/>
<protein>
    <recommendedName>
        <fullName evidence="6 11">Adenine phosphoribosyltransferase</fullName>
        <shortName evidence="11">APRT</shortName>
        <ecNumber evidence="6 11">2.4.2.7</ecNumber>
    </recommendedName>
</protein>
<evidence type="ECO:0000256" key="3">
    <source>
        <dbReference type="ARBA" id="ARBA00004496"/>
    </source>
</evidence>
<dbReference type="GO" id="GO:0044209">
    <property type="term" value="P:AMP salvage"/>
    <property type="evidence" value="ECO:0007669"/>
    <property type="project" value="UniProtKB-UniRule"/>
</dbReference>
<dbReference type="InterPro" id="IPR000836">
    <property type="entry name" value="PRTase_dom"/>
</dbReference>
<gene>
    <name evidence="11" type="primary">apt</name>
    <name evidence="13" type="ORF">Lepil_4093</name>
</gene>
<evidence type="ECO:0000256" key="6">
    <source>
        <dbReference type="ARBA" id="ARBA00011893"/>
    </source>
</evidence>
<evidence type="ECO:0000256" key="8">
    <source>
        <dbReference type="ARBA" id="ARBA00022676"/>
    </source>
</evidence>
<dbReference type="GO" id="GO:0005737">
    <property type="term" value="C:cytoplasm"/>
    <property type="evidence" value="ECO:0007669"/>
    <property type="project" value="UniProtKB-SubCell"/>
</dbReference>
<dbReference type="NCBIfam" id="TIGR01090">
    <property type="entry name" value="apt"/>
    <property type="match status" value="1"/>
</dbReference>
<evidence type="ECO:0000259" key="12">
    <source>
        <dbReference type="Pfam" id="PF00156"/>
    </source>
</evidence>
<feature type="domain" description="Phosphoribosyltransferase" evidence="12">
    <location>
        <begin position="40"/>
        <end position="162"/>
    </location>
</feature>
<dbReference type="NCBIfam" id="NF002636">
    <property type="entry name" value="PRK02304.1-5"/>
    <property type="match status" value="1"/>
</dbReference>
<sequence>MHSIDKDYIRNAIRTVPDWPQKGVMFRDITTIFQDAKALRGFLDALIQRYMGRDLKFVAGLDARGFLIGVTIAYGLNLPFVPIRKKGKLPYKTISRSYELEYGQETIEIHIDACKPGDRCIVVDDLIATGGTMLAACDLLKELQAEIVEVAAIVDLPDLGGSKKIRDKGYPVFAICEFEGE</sequence>
<keyword evidence="7 11" id="KW-0963">Cytoplasm</keyword>
<evidence type="ECO:0000256" key="5">
    <source>
        <dbReference type="ARBA" id="ARBA00008391"/>
    </source>
</evidence>
<dbReference type="GO" id="GO:0006166">
    <property type="term" value="P:purine ribonucleoside salvage"/>
    <property type="evidence" value="ECO:0007669"/>
    <property type="project" value="UniProtKB-UniRule"/>
</dbReference>
<dbReference type="EMBL" id="JH597775">
    <property type="protein sequence ID" value="EHQ04571.1"/>
    <property type="molecule type" value="Genomic_DNA"/>
</dbReference>
<evidence type="ECO:0000256" key="10">
    <source>
        <dbReference type="ARBA" id="ARBA00022726"/>
    </source>
</evidence>
<dbReference type="STRING" id="183.GCA_002009735_00310"/>
<comment type="subunit">
    <text evidence="11">Homodimer.</text>
</comment>
<dbReference type="InterPro" id="IPR005764">
    <property type="entry name" value="Ade_phspho_trans"/>
</dbReference>
<dbReference type="UniPathway" id="UPA00588">
    <property type="reaction ID" value="UER00646"/>
</dbReference>
<evidence type="ECO:0000256" key="7">
    <source>
        <dbReference type="ARBA" id="ARBA00022490"/>
    </source>
</evidence>
<dbReference type="NCBIfam" id="NF002634">
    <property type="entry name" value="PRK02304.1-3"/>
    <property type="match status" value="1"/>
</dbReference>
<evidence type="ECO:0000256" key="2">
    <source>
        <dbReference type="ARBA" id="ARBA00003968"/>
    </source>
</evidence>
<dbReference type="EC" id="2.4.2.7" evidence="6 11"/>
<evidence type="ECO:0000256" key="1">
    <source>
        <dbReference type="ARBA" id="ARBA00000868"/>
    </source>
</evidence>
<keyword evidence="10 11" id="KW-0660">Purine salvage</keyword>
<comment type="pathway">
    <text evidence="4 11">Purine metabolism; AMP biosynthesis via salvage pathway; AMP from adenine: step 1/1.</text>
</comment>
<comment type="catalytic activity">
    <reaction evidence="1 11">
        <text>AMP + diphosphate = 5-phospho-alpha-D-ribose 1-diphosphate + adenine</text>
        <dbReference type="Rhea" id="RHEA:16609"/>
        <dbReference type="ChEBI" id="CHEBI:16708"/>
        <dbReference type="ChEBI" id="CHEBI:33019"/>
        <dbReference type="ChEBI" id="CHEBI:58017"/>
        <dbReference type="ChEBI" id="CHEBI:456215"/>
        <dbReference type="EC" id="2.4.2.7"/>
    </reaction>
</comment>
<accession>H2CLG0</accession>
<dbReference type="GO" id="GO:0002055">
    <property type="term" value="F:adenine binding"/>
    <property type="evidence" value="ECO:0007669"/>
    <property type="project" value="TreeGrafter"/>
</dbReference>
<comment type="function">
    <text evidence="2 11">Catalyzes a salvage reaction resulting in the formation of AMP, that is energically less costly than de novo synthesis.</text>
</comment>
<dbReference type="HOGENOM" id="CLU_063339_3_0_12"/>
<evidence type="ECO:0000256" key="4">
    <source>
        <dbReference type="ARBA" id="ARBA00004659"/>
    </source>
</evidence>
<dbReference type="GO" id="GO:0003999">
    <property type="term" value="F:adenine phosphoribosyltransferase activity"/>
    <property type="evidence" value="ECO:0007669"/>
    <property type="project" value="UniProtKB-UniRule"/>
</dbReference>
<dbReference type="FunFam" id="3.40.50.2020:FF:000021">
    <property type="entry name" value="Adenine phosphoribosyltransferase"/>
    <property type="match status" value="1"/>
</dbReference>
<dbReference type="InterPro" id="IPR050054">
    <property type="entry name" value="UPRTase/APRTase"/>
</dbReference>
<organism evidence="13 14">
    <name type="scientific">Leptonema illini DSM 21528</name>
    <dbReference type="NCBI Taxonomy" id="929563"/>
    <lineage>
        <taxon>Bacteria</taxon>
        <taxon>Pseudomonadati</taxon>
        <taxon>Spirochaetota</taxon>
        <taxon>Spirochaetia</taxon>
        <taxon>Leptospirales</taxon>
        <taxon>Leptospiraceae</taxon>
        <taxon>Leptonema</taxon>
    </lineage>
</organism>
<dbReference type="SUPFAM" id="SSF53271">
    <property type="entry name" value="PRTase-like"/>
    <property type="match status" value="1"/>
</dbReference>
<comment type="similarity">
    <text evidence="5 11">Belongs to the purine/pyrimidine phosphoribosyltransferase family.</text>
</comment>